<organism evidence="1 2">
    <name type="scientific">Papaver atlanticum</name>
    <dbReference type="NCBI Taxonomy" id="357466"/>
    <lineage>
        <taxon>Eukaryota</taxon>
        <taxon>Viridiplantae</taxon>
        <taxon>Streptophyta</taxon>
        <taxon>Embryophyta</taxon>
        <taxon>Tracheophyta</taxon>
        <taxon>Spermatophyta</taxon>
        <taxon>Magnoliopsida</taxon>
        <taxon>Ranunculales</taxon>
        <taxon>Papaveraceae</taxon>
        <taxon>Papaveroideae</taxon>
        <taxon>Papaver</taxon>
    </lineage>
</organism>
<name>A0AAD4SLG4_9MAGN</name>
<comment type="caution">
    <text evidence="1">The sequence shown here is derived from an EMBL/GenBank/DDBJ whole genome shotgun (WGS) entry which is preliminary data.</text>
</comment>
<evidence type="ECO:0000313" key="1">
    <source>
        <dbReference type="EMBL" id="KAI3910807.1"/>
    </source>
</evidence>
<accession>A0AAD4SLG4</accession>
<evidence type="ECO:0000313" key="2">
    <source>
        <dbReference type="Proteomes" id="UP001202328"/>
    </source>
</evidence>
<reference evidence="1" key="1">
    <citation type="submission" date="2022-04" db="EMBL/GenBank/DDBJ databases">
        <title>A functionally conserved STORR gene fusion in Papaver species that diverged 16.8 million years ago.</title>
        <authorList>
            <person name="Catania T."/>
        </authorList>
    </citation>
    <scope>NUCLEOTIDE SEQUENCE</scope>
    <source>
        <strain evidence="1">S-188037</strain>
    </source>
</reference>
<keyword evidence="2" id="KW-1185">Reference proteome</keyword>
<dbReference type="AlphaFoldDB" id="A0AAD4SLG4"/>
<feature type="non-terminal residue" evidence="1">
    <location>
        <position position="1"/>
    </location>
</feature>
<feature type="non-terminal residue" evidence="1">
    <location>
        <position position="71"/>
    </location>
</feature>
<proteinExistence type="predicted"/>
<protein>
    <submittedName>
        <fullName evidence="1">Uncharacterized protein</fullName>
    </submittedName>
</protein>
<gene>
    <name evidence="1" type="ORF">MKW98_030615</name>
</gene>
<dbReference type="Proteomes" id="UP001202328">
    <property type="component" value="Unassembled WGS sequence"/>
</dbReference>
<dbReference type="EMBL" id="JAJJMB010010117">
    <property type="protein sequence ID" value="KAI3910807.1"/>
    <property type="molecule type" value="Genomic_DNA"/>
</dbReference>
<sequence length="71" mass="8549">TFPSPWNSTVSKILTTWYWPYSSCCWSTFRRPNYRKQRRHRFLGAHISNDSALARYHPQQGIPTLQRCQDF</sequence>